<dbReference type="Gene3D" id="3.40.710.10">
    <property type="entry name" value="DD-peptidase/beta-lactamase superfamily"/>
    <property type="match status" value="1"/>
</dbReference>
<dbReference type="InterPro" id="IPR036138">
    <property type="entry name" value="PBP_dimer_sf"/>
</dbReference>
<accession>A0A5C6ZGK2</accession>
<gene>
    <name evidence="6" type="ORF">ESY86_09365</name>
</gene>
<sequence length="667" mass="74864">MAITEKNILNRLYFVAGILFVFALAVVFKLCTIQFVHGDKYRELAEGRIVKNIEIPANRGNVYSADGSLLATSIPKYDIRLDAIQPSQKTFNALIKPLGDSLAKYTGRSSSYHQNSIKKARNNKNRYFLLARNISYSNYIRLRNFPMLELGAIKGGLIVEQTTRREHPMGGVAERTIGYERTDEDGNVTRPGIDGAFGVKYLSGVNGKRLSQKIGNGQWKPIVDYDQVEPKDGYDVYTTIDVNIQDIAHHSLLGQLEYYEAEHGCAIVMDVKTGEIKAISNLGRNENGNYYERLNYAVGESHEPGSTFKVMALMAALEDKVIDSSTIVDTKNGVKRFYKRNIYDSHHGGYGKISAARALEVSSNIGLATIIDDNYSKDPNKLIDRFKEWHLDKKLGVAIIGEGKPVIPEPGDKLWSKNALPSMAYGYNLRMTPLQVLAFYNAIANDGELVKPRFIKSVKEFDKYIKVFEKEVINPKICSDNTLNVIREILKNTVERGTGSKLYSENFSMAGKTGTAQTEYWMKDWKDNKRYVSSFAGYFPAENPKYSCIVVIHRPSIKKGFYGADVSGPVFKRIAQKIFTDTPLIYDLETLEIANSDVEKEFQSYYTTAQTYKTIMPNVVGLPTMDALALLENMGLKVKMQGVGKVKSQSINKGVKVERNQIIILNS</sequence>
<dbReference type="EMBL" id="VORO01000008">
    <property type="protein sequence ID" value="TXD89243.1"/>
    <property type="molecule type" value="Genomic_DNA"/>
</dbReference>
<dbReference type="GO" id="GO:0005886">
    <property type="term" value="C:plasma membrane"/>
    <property type="evidence" value="ECO:0007669"/>
    <property type="project" value="TreeGrafter"/>
</dbReference>
<dbReference type="Proteomes" id="UP000321578">
    <property type="component" value="Unassembled WGS sequence"/>
</dbReference>
<dbReference type="PROSITE" id="PS51178">
    <property type="entry name" value="PASTA"/>
    <property type="match status" value="1"/>
</dbReference>
<dbReference type="InterPro" id="IPR005543">
    <property type="entry name" value="PASTA_dom"/>
</dbReference>
<dbReference type="CDD" id="cd06575">
    <property type="entry name" value="PASTA_Pbp2x-like_2"/>
    <property type="match status" value="1"/>
</dbReference>
<dbReference type="Pfam" id="PF00905">
    <property type="entry name" value="Transpeptidase"/>
    <property type="match status" value="1"/>
</dbReference>
<dbReference type="SUPFAM" id="SSF54184">
    <property type="entry name" value="Penicillin-binding protein 2x (pbp-2x), c-terminal domain"/>
    <property type="match status" value="1"/>
</dbReference>
<proteinExistence type="predicted"/>
<evidence type="ECO:0000256" key="4">
    <source>
        <dbReference type="SAM" id="Phobius"/>
    </source>
</evidence>
<evidence type="ECO:0000313" key="7">
    <source>
        <dbReference type="Proteomes" id="UP000321578"/>
    </source>
</evidence>
<keyword evidence="2" id="KW-0378">Hydrolase</keyword>
<protein>
    <submittedName>
        <fullName evidence="6">PASTA domain-containing protein</fullName>
    </submittedName>
</protein>
<dbReference type="Gene3D" id="3.90.1310.10">
    <property type="entry name" value="Penicillin-binding protein 2a (Domain 2)"/>
    <property type="match status" value="1"/>
</dbReference>
<reference evidence="6 7" key="1">
    <citation type="submission" date="2019-08" db="EMBL/GenBank/DDBJ databases">
        <title>Genomes of Subsaximicrobium wynnwilliamsii strains.</title>
        <authorList>
            <person name="Bowman J.P."/>
        </authorList>
    </citation>
    <scope>NUCLEOTIDE SEQUENCE [LARGE SCALE GENOMIC DNA]</scope>
    <source>
        <strain evidence="6 7">2-80-2</strain>
    </source>
</reference>
<dbReference type="GO" id="GO:0008658">
    <property type="term" value="F:penicillin binding"/>
    <property type="evidence" value="ECO:0007669"/>
    <property type="project" value="InterPro"/>
</dbReference>
<dbReference type="SUPFAM" id="SSF56601">
    <property type="entry name" value="beta-lactamase/transpeptidase-like"/>
    <property type="match status" value="1"/>
</dbReference>
<dbReference type="PANTHER" id="PTHR30627:SF1">
    <property type="entry name" value="PEPTIDOGLYCAN D,D-TRANSPEPTIDASE FTSI"/>
    <property type="match status" value="1"/>
</dbReference>
<dbReference type="InterPro" id="IPR050515">
    <property type="entry name" value="Beta-lactam/transpept"/>
</dbReference>
<dbReference type="AlphaFoldDB" id="A0A5C6ZGK2"/>
<dbReference type="PANTHER" id="PTHR30627">
    <property type="entry name" value="PEPTIDOGLYCAN D,D-TRANSPEPTIDASE"/>
    <property type="match status" value="1"/>
</dbReference>
<keyword evidence="3 4" id="KW-0472">Membrane</keyword>
<keyword evidence="2" id="KW-0121">Carboxypeptidase</keyword>
<comment type="subcellular location">
    <subcellularLocation>
        <location evidence="1">Membrane</location>
    </subcellularLocation>
</comment>
<dbReference type="OrthoDB" id="9804124at2"/>
<name>A0A5C6ZGK2_9FLAO</name>
<keyword evidence="4" id="KW-1133">Transmembrane helix</keyword>
<dbReference type="GO" id="GO:0071555">
    <property type="term" value="P:cell wall organization"/>
    <property type="evidence" value="ECO:0007669"/>
    <property type="project" value="TreeGrafter"/>
</dbReference>
<dbReference type="Pfam" id="PF03717">
    <property type="entry name" value="PBP_dimer"/>
    <property type="match status" value="1"/>
</dbReference>
<dbReference type="Gene3D" id="3.30.450.330">
    <property type="match status" value="1"/>
</dbReference>
<evidence type="ECO:0000256" key="1">
    <source>
        <dbReference type="ARBA" id="ARBA00004370"/>
    </source>
</evidence>
<feature type="transmembrane region" description="Helical" evidence="4">
    <location>
        <begin position="12"/>
        <end position="30"/>
    </location>
</feature>
<dbReference type="InterPro" id="IPR001460">
    <property type="entry name" value="PCN-bd_Tpept"/>
</dbReference>
<dbReference type="InterPro" id="IPR012338">
    <property type="entry name" value="Beta-lactam/transpept-like"/>
</dbReference>
<evidence type="ECO:0000256" key="2">
    <source>
        <dbReference type="ARBA" id="ARBA00022645"/>
    </source>
</evidence>
<dbReference type="GO" id="GO:0004180">
    <property type="term" value="F:carboxypeptidase activity"/>
    <property type="evidence" value="ECO:0007669"/>
    <property type="project" value="UniProtKB-KW"/>
</dbReference>
<dbReference type="SUPFAM" id="SSF56519">
    <property type="entry name" value="Penicillin binding protein dimerisation domain"/>
    <property type="match status" value="1"/>
</dbReference>
<keyword evidence="2" id="KW-0645">Protease</keyword>
<keyword evidence="4" id="KW-0812">Transmembrane</keyword>
<evidence type="ECO:0000313" key="6">
    <source>
        <dbReference type="EMBL" id="TXD89243.1"/>
    </source>
</evidence>
<keyword evidence="7" id="KW-1185">Reference proteome</keyword>
<dbReference type="RefSeq" id="WP_147086326.1">
    <property type="nucleotide sequence ID" value="NZ_VORM01000008.1"/>
</dbReference>
<organism evidence="6 7">
    <name type="scientific">Subsaximicrobium wynnwilliamsii</name>
    <dbReference type="NCBI Taxonomy" id="291179"/>
    <lineage>
        <taxon>Bacteria</taxon>
        <taxon>Pseudomonadati</taxon>
        <taxon>Bacteroidota</taxon>
        <taxon>Flavobacteriia</taxon>
        <taxon>Flavobacteriales</taxon>
        <taxon>Flavobacteriaceae</taxon>
        <taxon>Subsaximicrobium</taxon>
    </lineage>
</organism>
<dbReference type="Pfam" id="PF03793">
    <property type="entry name" value="PASTA"/>
    <property type="match status" value="1"/>
</dbReference>
<evidence type="ECO:0000259" key="5">
    <source>
        <dbReference type="PROSITE" id="PS51178"/>
    </source>
</evidence>
<comment type="caution">
    <text evidence="6">The sequence shown here is derived from an EMBL/GenBank/DDBJ whole genome shotgun (WGS) entry which is preliminary data.</text>
</comment>
<dbReference type="InterPro" id="IPR005311">
    <property type="entry name" value="PBP_dimer"/>
</dbReference>
<feature type="domain" description="PASTA" evidence="5">
    <location>
        <begin position="610"/>
        <end position="667"/>
    </location>
</feature>
<evidence type="ECO:0000256" key="3">
    <source>
        <dbReference type="ARBA" id="ARBA00023136"/>
    </source>
</evidence>